<protein>
    <submittedName>
        <fullName evidence="2">Excise, DNA binding domain, excisionase family</fullName>
    </submittedName>
</protein>
<dbReference type="InterPro" id="IPR009061">
    <property type="entry name" value="DNA-bd_dom_put_sf"/>
</dbReference>
<dbReference type="SUPFAM" id="SSF46955">
    <property type="entry name" value="Putative DNA-binding domain"/>
    <property type="match status" value="1"/>
</dbReference>
<evidence type="ECO:0000259" key="1">
    <source>
        <dbReference type="Pfam" id="PF12728"/>
    </source>
</evidence>
<organism evidence="2">
    <name type="scientific">uncultured Caudovirales phage</name>
    <dbReference type="NCBI Taxonomy" id="2100421"/>
    <lineage>
        <taxon>Viruses</taxon>
        <taxon>Duplodnaviria</taxon>
        <taxon>Heunggongvirae</taxon>
        <taxon>Uroviricota</taxon>
        <taxon>Caudoviricetes</taxon>
        <taxon>Peduoviridae</taxon>
        <taxon>Maltschvirus</taxon>
        <taxon>Maltschvirus maltsch</taxon>
    </lineage>
</organism>
<dbReference type="Gene3D" id="1.10.1660.10">
    <property type="match status" value="1"/>
</dbReference>
<reference evidence="2" key="1">
    <citation type="submission" date="2020-05" db="EMBL/GenBank/DDBJ databases">
        <authorList>
            <person name="Chiriac C."/>
            <person name="Salcher M."/>
            <person name="Ghai R."/>
            <person name="Kavagutti S V."/>
        </authorList>
    </citation>
    <scope>NUCLEOTIDE SEQUENCE</scope>
</reference>
<sequence>MEITYLSTTQMAAMLEISSSTLRRMVRDKKIQAYKPPGGHFRFDMDKTIQAYWKMEGEANK</sequence>
<name>A0A6J5T2V5_9CAUD</name>
<dbReference type="GO" id="GO:0003677">
    <property type="term" value="F:DNA binding"/>
    <property type="evidence" value="ECO:0007669"/>
    <property type="project" value="InterPro"/>
</dbReference>
<dbReference type="InterPro" id="IPR041657">
    <property type="entry name" value="HTH_17"/>
</dbReference>
<accession>A0A6J5T2V5</accession>
<proteinExistence type="predicted"/>
<evidence type="ECO:0000313" key="2">
    <source>
        <dbReference type="EMBL" id="CAB4222083.1"/>
    </source>
</evidence>
<dbReference type="Pfam" id="PF12728">
    <property type="entry name" value="HTH_17"/>
    <property type="match status" value="1"/>
</dbReference>
<feature type="domain" description="Helix-turn-helix" evidence="1">
    <location>
        <begin position="5"/>
        <end position="45"/>
    </location>
</feature>
<dbReference type="NCBIfam" id="TIGR01764">
    <property type="entry name" value="excise"/>
    <property type="match status" value="1"/>
</dbReference>
<dbReference type="InterPro" id="IPR010093">
    <property type="entry name" value="SinI_DNA-bd"/>
</dbReference>
<dbReference type="EMBL" id="LR797520">
    <property type="protein sequence ID" value="CAB4222083.1"/>
    <property type="molecule type" value="Genomic_DNA"/>
</dbReference>
<gene>
    <name evidence="2" type="ORF">UFOVP1648_18</name>
</gene>